<dbReference type="EMBL" id="JAEPIV010000001">
    <property type="protein sequence ID" value="MBK4717460.1"/>
    <property type="molecule type" value="Genomic_DNA"/>
</dbReference>
<evidence type="ECO:0000313" key="1">
    <source>
        <dbReference type="EMBL" id="MBK4717460.1"/>
    </source>
</evidence>
<organism evidence="1 2">
    <name type="scientific">Azospirillum aestuarii</name>
    <dbReference type="NCBI Taxonomy" id="2802052"/>
    <lineage>
        <taxon>Bacteria</taxon>
        <taxon>Pseudomonadati</taxon>
        <taxon>Pseudomonadota</taxon>
        <taxon>Alphaproteobacteria</taxon>
        <taxon>Rhodospirillales</taxon>
        <taxon>Azospirillaceae</taxon>
        <taxon>Azospirillum</taxon>
    </lineage>
</organism>
<dbReference type="RefSeq" id="WP_200483859.1">
    <property type="nucleotide sequence ID" value="NZ_JAEPIV010000001.1"/>
</dbReference>
<evidence type="ECO:0000313" key="2">
    <source>
        <dbReference type="Proteomes" id="UP000654452"/>
    </source>
</evidence>
<name>A0ABS1HRK8_9PROT</name>
<proteinExistence type="predicted"/>
<sequence>MKPNRCILIHLDGPRSAKTIAVSLERIIVLVNSFTADGLYDSSERLDRPLTRAEAIATICAAYRSPDFLALTSQDQAGILWRLALCAAGPL</sequence>
<keyword evidence="2" id="KW-1185">Reference proteome</keyword>
<protein>
    <submittedName>
        <fullName evidence="1">Uncharacterized protein</fullName>
    </submittedName>
</protein>
<dbReference type="Proteomes" id="UP000654452">
    <property type="component" value="Unassembled WGS sequence"/>
</dbReference>
<accession>A0ABS1HRK8</accession>
<gene>
    <name evidence="1" type="ORF">JJL56_01115</name>
</gene>
<comment type="caution">
    <text evidence="1">The sequence shown here is derived from an EMBL/GenBank/DDBJ whole genome shotgun (WGS) entry which is preliminary data.</text>
</comment>
<reference evidence="1 2" key="1">
    <citation type="submission" date="2021-01" db="EMBL/GenBank/DDBJ databases">
        <title>Azospirillum sp. YIM DDC1 draft genome.</title>
        <authorList>
            <person name="Wang Y.-X."/>
        </authorList>
    </citation>
    <scope>NUCLEOTIDE SEQUENCE [LARGE SCALE GENOMIC DNA]</scope>
    <source>
        <strain evidence="1 2">YIM DDC1</strain>
    </source>
</reference>